<feature type="domain" description="SAM-dependent MTase RsmB/NOP-type" evidence="6">
    <location>
        <begin position="135"/>
        <end position="383"/>
    </location>
</feature>
<evidence type="ECO:0000313" key="8">
    <source>
        <dbReference type="Proteomes" id="UP001597135"/>
    </source>
</evidence>
<dbReference type="RefSeq" id="WP_386802627.1">
    <property type="nucleotide sequence ID" value="NZ_JBHTMU010000012.1"/>
</dbReference>
<comment type="caution">
    <text evidence="5">Lacks conserved residue(s) required for the propagation of feature annotation.</text>
</comment>
<sequence>MTPAARVQAAIECLDRIASGAAAEQVLTDWGRRSRYAGSKDRAAVRDHVFDALRQWRSSAVLGGSESGRGRMIGLLRASGIDPETLFTGERFAPEPLSDAERAAGAAPEGAAAWDLPDWLARRFTDDLGDEAETAAQALRHRAPVTLRVNRLKTTLEAARADLSAEGIETEPNPRAPLALTVTSNPRRVAQSAAYQDGRVELQDASSQAIVAALPLKPGARVLDYCAGGGGKALAMAAETGGRIDCHDAAPRRMADLPARAARAGADLRIVPAPEGTYDLVLCDAPCSGSGTWRRAPEAKWRLSPGDLDDLLTVQAEILDRAATLVGPGGALAYATCSILSAENSSQIKSFLDRNPKWERGDELRFLPDHAGDGFYLCVLFCR</sequence>
<dbReference type="PROSITE" id="PS51686">
    <property type="entry name" value="SAM_MT_RSMB_NOP"/>
    <property type="match status" value="1"/>
</dbReference>
<evidence type="ECO:0000256" key="3">
    <source>
        <dbReference type="ARBA" id="ARBA00022691"/>
    </source>
</evidence>
<keyword evidence="2 5" id="KW-0808">Transferase</keyword>
<gene>
    <name evidence="7" type="ORF">ACFQ4E_08760</name>
</gene>
<dbReference type="Pfam" id="PF01189">
    <property type="entry name" value="Methyltr_RsmB-F"/>
    <property type="match status" value="1"/>
</dbReference>
<proteinExistence type="inferred from homology"/>
<evidence type="ECO:0000256" key="4">
    <source>
        <dbReference type="ARBA" id="ARBA00022884"/>
    </source>
</evidence>
<evidence type="ECO:0000256" key="2">
    <source>
        <dbReference type="ARBA" id="ARBA00022679"/>
    </source>
</evidence>
<evidence type="ECO:0000259" key="6">
    <source>
        <dbReference type="PROSITE" id="PS51686"/>
    </source>
</evidence>
<keyword evidence="1 5" id="KW-0489">Methyltransferase</keyword>
<dbReference type="EC" id="2.1.1.-" evidence="7"/>
<dbReference type="InterPro" id="IPR001678">
    <property type="entry name" value="MeTrfase_RsmB-F_NOP2_dom"/>
</dbReference>
<reference evidence="8" key="1">
    <citation type="journal article" date="2019" name="Int. J. Syst. Evol. Microbiol.">
        <title>The Global Catalogue of Microorganisms (GCM) 10K type strain sequencing project: providing services to taxonomists for standard genome sequencing and annotation.</title>
        <authorList>
            <consortium name="The Broad Institute Genomics Platform"/>
            <consortium name="The Broad Institute Genome Sequencing Center for Infectious Disease"/>
            <person name="Wu L."/>
            <person name="Ma J."/>
        </authorList>
    </citation>
    <scope>NUCLEOTIDE SEQUENCE [LARGE SCALE GENOMIC DNA]</scope>
    <source>
        <strain evidence="8">CCUG 62953</strain>
    </source>
</reference>
<keyword evidence="8" id="KW-1185">Reference proteome</keyword>
<comment type="caution">
    <text evidence="7">The sequence shown here is derived from an EMBL/GenBank/DDBJ whole genome shotgun (WGS) entry which is preliminary data.</text>
</comment>
<dbReference type="Proteomes" id="UP001597135">
    <property type="component" value="Unassembled WGS sequence"/>
</dbReference>
<keyword evidence="4 5" id="KW-0694">RNA-binding</keyword>
<dbReference type="InterPro" id="IPR049560">
    <property type="entry name" value="MeTrfase_RsmB-F_NOP2_cat"/>
</dbReference>
<dbReference type="GO" id="GO:0032259">
    <property type="term" value="P:methylation"/>
    <property type="evidence" value="ECO:0007669"/>
    <property type="project" value="UniProtKB-KW"/>
</dbReference>
<dbReference type="InterPro" id="IPR054728">
    <property type="entry name" value="RsmB-like_ferredoxin"/>
</dbReference>
<evidence type="ECO:0000256" key="1">
    <source>
        <dbReference type="ARBA" id="ARBA00022603"/>
    </source>
</evidence>
<name>A0ABW3ZH47_9RHOB</name>
<dbReference type="Gene3D" id="3.40.50.150">
    <property type="entry name" value="Vaccinia Virus protein VP39"/>
    <property type="match status" value="1"/>
</dbReference>
<dbReference type="Pfam" id="PF22458">
    <property type="entry name" value="RsmF-B_ferredox"/>
    <property type="match status" value="1"/>
</dbReference>
<feature type="active site" description="Nucleophile" evidence="5">
    <location>
        <position position="337"/>
    </location>
</feature>
<organism evidence="7 8">
    <name type="scientific">Litorisediminicola beolgyonensis</name>
    <dbReference type="NCBI Taxonomy" id="1173614"/>
    <lineage>
        <taxon>Bacteria</taxon>
        <taxon>Pseudomonadati</taxon>
        <taxon>Pseudomonadota</taxon>
        <taxon>Alphaproteobacteria</taxon>
        <taxon>Rhodobacterales</taxon>
        <taxon>Paracoccaceae</taxon>
        <taxon>Litorisediminicola</taxon>
    </lineage>
</organism>
<dbReference type="PRINTS" id="PR02008">
    <property type="entry name" value="RCMTFAMILY"/>
</dbReference>
<dbReference type="GO" id="GO:0008168">
    <property type="term" value="F:methyltransferase activity"/>
    <property type="evidence" value="ECO:0007669"/>
    <property type="project" value="UniProtKB-KW"/>
</dbReference>
<evidence type="ECO:0000313" key="7">
    <source>
        <dbReference type="EMBL" id="MFD1342506.1"/>
    </source>
</evidence>
<dbReference type="PANTHER" id="PTHR22807">
    <property type="entry name" value="NOP2 YEAST -RELATED NOL1/NOP2/FMU SUN DOMAIN-CONTAINING"/>
    <property type="match status" value="1"/>
</dbReference>
<dbReference type="CDD" id="cd02440">
    <property type="entry name" value="AdoMet_MTases"/>
    <property type="match status" value="1"/>
</dbReference>
<protein>
    <submittedName>
        <fullName evidence="7">RsmB/NOP family class I SAM-dependent RNA methyltransferase</fullName>
        <ecNumber evidence="7">2.1.1.-</ecNumber>
    </submittedName>
</protein>
<comment type="similarity">
    <text evidence="5">Belongs to the class I-like SAM-binding methyltransferase superfamily. RsmB/NOP family.</text>
</comment>
<accession>A0ABW3ZH47</accession>
<dbReference type="EMBL" id="JBHTMU010000012">
    <property type="protein sequence ID" value="MFD1342506.1"/>
    <property type="molecule type" value="Genomic_DNA"/>
</dbReference>
<dbReference type="SUPFAM" id="SSF53335">
    <property type="entry name" value="S-adenosyl-L-methionine-dependent methyltransferases"/>
    <property type="match status" value="1"/>
</dbReference>
<dbReference type="Gene3D" id="3.30.70.1170">
    <property type="entry name" value="Sun protein, domain 3"/>
    <property type="match status" value="1"/>
</dbReference>
<dbReference type="InterPro" id="IPR023267">
    <property type="entry name" value="RCMT"/>
</dbReference>
<keyword evidence="3 5" id="KW-0949">S-adenosyl-L-methionine</keyword>
<evidence type="ECO:0000256" key="5">
    <source>
        <dbReference type="PROSITE-ProRule" id="PRU01023"/>
    </source>
</evidence>
<feature type="binding site" evidence="5">
    <location>
        <position position="248"/>
    </location>
    <ligand>
        <name>S-adenosyl-L-methionine</name>
        <dbReference type="ChEBI" id="CHEBI:59789"/>
    </ligand>
</feature>
<dbReference type="InterPro" id="IPR029063">
    <property type="entry name" value="SAM-dependent_MTases_sf"/>
</dbReference>
<dbReference type="PANTHER" id="PTHR22807:SF53">
    <property type="entry name" value="RIBOSOMAL RNA SMALL SUBUNIT METHYLTRANSFERASE B-RELATED"/>
    <property type="match status" value="1"/>
</dbReference>
<feature type="binding site" evidence="5">
    <location>
        <position position="284"/>
    </location>
    <ligand>
        <name>S-adenosyl-L-methionine</name>
        <dbReference type="ChEBI" id="CHEBI:59789"/>
    </ligand>
</feature>